<feature type="compositionally biased region" description="Polar residues" evidence="1">
    <location>
        <begin position="1"/>
        <end position="24"/>
    </location>
</feature>
<proteinExistence type="predicted"/>
<name>A0A2A2JKW1_9BILA</name>
<evidence type="ECO:0000256" key="1">
    <source>
        <dbReference type="SAM" id="MobiDB-lite"/>
    </source>
</evidence>
<gene>
    <name evidence="2" type="ORF">WR25_26737</name>
</gene>
<evidence type="ECO:0000313" key="3">
    <source>
        <dbReference type="Proteomes" id="UP000218231"/>
    </source>
</evidence>
<feature type="compositionally biased region" description="Basic residues" evidence="1">
    <location>
        <begin position="35"/>
        <end position="44"/>
    </location>
</feature>
<sequence>MWKKSSSWKSTRFSARVGGSSQARKGQKKLEGVGKKKKKKKRGNASRTGGREKTGSGPQIQTRPKNGSGPHMF</sequence>
<protein>
    <submittedName>
        <fullName evidence="2">Uncharacterized protein</fullName>
    </submittedName>
</protein>
<dbReference type="Proteomes" id="UP000218231">
    <property type="component" value="Unassembled WGS sequence"/>
</dbReference>
<feature type="region of interest" description="Disordered" evidence="1">
    <location>
        <begin position="1"/>
        <end position="73"/>
    </location>
</feature>
<comment type="caution">
    <text evidence="2">The sequence shown here is derived from an EMBL/GenBank/DDBJ whole genome shotgun (WGS) entry which is preliminary data.</text>
</comment>
<keyword evidence="3" id="KW-1185">Reference proteome</keyword>
<evidence type="ECO:0000313" key="2">
    <source>
        <dbReference type="EMBL" id="PAV62390.1"/>
    </source>
</evidence>
<feature type="compositionally biased region" description="Polar residues" evidence="1">
    <location>
        <begin position="56"/>
        <end position="65"/>
    </location>
</feature>
<organism evidence="2 3">
    <name type="scientific">Diploscapter pachys</name>
    <dbReference type="NCBI Taxonomy" id="2018661"/>
    <lineage>
        <taxon>Eukaryota</taxon>
        <taxon>Metazoa</taxon>
        <taxon>Ecdysozoa</taxon>
        <taxon>Nematoda</taxon>
        <taxon>Chromadorea</taxon>
        <taxon>Rhabditida</taxon>
        <taxon>Rhabditina</taxon>
        <taxon>Rhabditomorpha</taxon>
        <taxon>Rhabditoidea</taxon>
        <taxon>Rhabditidae</taxon>
        <taxon>Diploscapter</taxon>
    </lineage>
</organism>
<reference evidence="2 3" key="1">
    <citation type="journal article" date="2017" name="Curr. Biol.">
        <title>Genome architecture and evolution of a unichromosomal asexual nematode.</title>
        <authorList>
            <person name="Fradin H."/>
            <person name="Zegar C."/>
            <person name="Gutwein M."/>
            <person name="Lucas J."/>
            <person name="Kovtun M."/>
            <person name="Corcoran D."/>
            <person name="Baugh L.R."/>
            <person name="Kiontke K."/>
            <person name="Gunsalus K."/>
            <person name="Fitch D.H."/>
            <person name="Piano F."/>
        </authorList>
    </citation>
    <scope>NUCLEOTIDE SEQUENCE [LARGE SCALE GENOMIC DNA]</scope>
    <source>
        <strain evidence="2">PF1309</strain>
    </source>
</reference>
<dbReference type="EMBL" id="LIAE01010371">
    <property type="protein sequence ID" value="PAV62390.1"/>
    <property type="molecule type" value="Genomic_DNA"/>
</dbReference>
<accession>A0A2A2JKW1</accession>
<dbReference type="AlphaFoldDB" id="A0A2A2JKW1"/>